<feature type="region of interest" description="Disordered" evidence="1">
    <location>
        <begin position="1"/>
        <end position="24"/>
    </location>
</feature>
<gene>
    <name evidence="2" type="ORF">QJS10_CPB20g01061</name>
</gene>
<evidence type="ECO:0000313" key="2">
    <source>
        <dbReference type="EMBL" id="KAK1285351.1"/>
    </source>
</evidence>
<feature type="compositionally biased region" description="Basic and acidic residues" evidence="1">
    <location>
        <begin position="10"/>
        <end position="19"/>
    </location>
</feature>
<keyword evidence="3" id="KW-1185">Reference proteome</keyword>
<accession>A0AAV9C979</accession>
<evidence type="ECO:0000313" key="3">
    <source>
        <dbReference type="Proteomes" id="UP001180020"/>
    </source>
</evidence>
<dbReference type="Proteomes" id="UP001180020">
    <property type="component" value="Unassembled WGS sequence"/>
</dbReference>
<reference evidence="2" key="1">
    <citation type="journal article" date="2023" name="Nat. Commun.">
        <title>Diploid and tetraploid genomes of Acorus and the evolution of monocots.</title>
        <authorList>
            <person name="Ma L."/>
            <person name="Liu K.W."/>
            <person name="Li Z."/>
            <person name="Hsiao Y.Y."/>
            <person name="Qi Y."/>
            <person name="Fu T."/>
            <person name="Tang G.D."/>
            <person name="Zhang D."/>
            <person name="Sun W.H."/>
            <person name="Liu D.K."/>
            <person name="Li Y."/>
            <person name="Chen G.Z."/>
            <person name="Liu X.D."/>
            <person name="Liao X.Y."/>
            <person name="Jiang Y.T."/>
            <person name="Yu X."/>
            <person name="Hao Y."/>
            <person name="Huang J."/>
            <person name="Zhao X.W."/>
            <person name="Ke S."/>
            <person name="Chen Y.Y."/>
            <person name="Wu W.L."/>
            <person name="Hsu J.L."/>
            <person name="Lin Y.F."/>
            <person name="Huang M.D."/>
            <person name="Li C.Y."/>
            <person name="Huang L."/>
            <person name="Wang Z.W."/>
            <person name="Zhao X."/>
            <person name="Zhong W.Y."/>
            <person name="Peng D.H."/>
            <person name="Ahmad S."/>
            <person name="Lan S."/>
            <person name="Zhang J.S."/>
            <person name="Tsai W.C."/>
            <person name="Van de Peer Y."/>
            <person name="Liu Z.J."/>
        </authorList>
    </citation>
    <scope>NUCLEOTIDE SEQUENCE</scope>
    <source>
        <strain evidence="2">CP</strain>
    </source>
</reference>
<reference evidence="2" key="2">
    <citation type="submission" date="2023-06" db="EMBL/GenBank/DDBJ databases">
        <authorList>
            <person name="Ma L."/>
            <person name="Liu K.-W."/>
            <person name="Li Z."/>
            <person name="Hsiao Y.-Y."/>
            <person name="Qi Y."/>
            <person name="Fu T."/>
            <person name="Tang G."/>
            <person name="Zhang D."/>
            <person name="Sun W.-H."/>
            <person name="Liu D.-K."/>
            <person name="Li Y."/>
            <person name="Chen G.-Z."/>
            <person name="Liu X.-D."/>
            <person name="Liao X.-Y."/>
            <person name="Jiang Y.-T."/>
            <person name="Yu X."/>
            <person name="Hao Y."/>
            <person name="Huang J."/>
            <person name="Zhao X.-W."/>
            <person name="Ke S."/>
            <person name="Chen Y.-Y."/>
            <person name="Wu W.-L."/>
            <person name="Hsu J.-L."/>
            <person name="Lin Y.-F."/>
            <person name="Huang M.-D."/>
            <person name="Li C.-Y."/>
            <person name="Huang L."/>
            <person name="Wang Z.-W."/>
            <person name="Zhao X."/>
            <person name="Zhong W.-Y."/>
            <person name="Peng D.-H."/>
            <person name="Ahmad S."/>
            <person name="Lan S."/>
            <person name="Zhang J.-S."/>
            <person name="Tsai W.-C."/>
            <person name="Van De Peer Y."/>
            <person name="Liu Z.-J."/>
        </authorList>
    </citation>
    <scope>NUCLEOTIDE SEQUENCE</scope>
    <source>
        <strain evidence="2">CP</strain>
        <tissue evidence="2">Leaves</tissue>
    </source>
</reference>
<protein>
    <submittedName>
        <fullName evidence="2">Uncharacterized protein</fullName>
    </submittedName>
</protein>
<evidence type="ECO:0000256" key="1">
    <source>
        <dbReference type="SAM" id="MobiDB-lite"/>
    </source>
</evidence>
<organism evidence="2 3">
    <name type="scientific">Acorus calamus</name>
    <name type="common">Sweet flag</name>
    <dbReference type="NCBI Taxonomy" id="4465"/>
    <lineage>
        <taxon>Eukaryota</taxon>
        <taxon>Viridiplantae</taxon>
        <taxon>Streptophyta</taxon>
        <taxon>Embryophyta</taxon>
        <taxon>Tracheophyta</taxon>
        <taxon>Spermatophyta</taxon>
        <taxon>Magnoliopsida</taxon>
        <taxon>Liliopsida</taxon>
        <taxon>Acoraceae</taxon>
        <taxon>Acorus</taxon>
    </lineage>
</organism>
<name>A0AAV9C979_ACOCL</name>
<feature type="region of interest" description="Disordered" evidence="1">
    <location>
        <begin position="40"/>
        <end position="75"/>
    </location>
</feature>
<dbReference type="AlphaFoldDB" id="A0AAV9C979"/>
<sequence>MTTARKKGHFEKTTNKYSEEDIVLPDPPFPFDRSILPLHRSTGVGVGRGFRSSGAKRGRGGGGGGGGGGRGRGGVRIIQKKGWMEKLTNMSLQ</sequence>
<feature type="compositionally biased region" description="Gly residues" evidence="1">
    <location>
        <begin position="60"/>
        <end position="74"/>
    </location>
</feature>
<proteinExistence type="predicted"/>
<comment type="caution">
    <text evidence="2">The sequence shown here is derived from an EMBL/GenBank/DDBJ whole genome shotgun (WGS) entry which is preliminary data.</text>
</comment>
<dbReference type="EMBL" id="JAUJYO010000020">
    <property type="protein sequence ID" value="KAK1285351.1"/>
    <property type="molecule type" value="Genomic_DNA"/>
</dbReference>